<evidence type="ECO:0008006" key="4">
    <source>
        <dbReference type="Google" id="ProtNLM"/>
    </source>
</evidence>
<reference evidence="2 3" key="1">
    <citation type="submission" date="2019-12" db="EMBL/GenBank/DDBJ databases">
        <title>Neisseriaceae gen. nov. sp. Genome sequencing and assembly.</title>
        <authorList>
            <person name="Liu Z."/>
            <person name="Li A."/>
        </authorList>
    </citation>
    <scope>NUCLEOTIDE SEQUENCE [LARGE SCALE GENOMIC DNA]</scope>
    <source>
        <strain evidence="2 3">B2N2-7</strain>
    </source>
</reference>
<comment type="caution">
    <text evidence="2">The sequence shown here is derived from an EMBL/GenBank/DDBJ whole genome shotgun (WGS) entry which is preliminary data.</text>
</comment>
<keyword evidence="1" id="KW-1133">Transmembrane helix</keyword>
<dbReference type="EMBL" id="WSSB01000001">
    <property type="protein sequence ID" value="MXR35402.1"/>
    <property type="molecule type" value="Genomic_DNA"/>
</dbReference>
<accession>A0A845BH08</accession>
<keyword evidence="3" id="KW-1185">Reference proteome</keyword>
<evidence type="ECO:0000256" key="1">
    <source>
        <dbReference type="SAM" id="Phobius"/>
    </source>
</evidence>
<feature type="transmembrane region" description="Helical" evidence="1">
    <location>
        <begin position="20"/>
        <end position="44"/>
    </location>
</feature>
<keyword evidence="1" id="KW-0812">Transmembrane</keyword>
<proteinExistence type="predicted"/>
<evidence type="ECO:0000313" key="3">
    <source>
        <dbReference type="Proteomes" id="UP000467214"/>
    </source>
</evidence>
<evidence type="ECO:0000313" key="2">
    <source>
        <dbReference type="EMBL" id="MXR35402.1"/>
    </source>
</evidence>
<feature type="transmembrane region" description="Helical" evidence="1">
    <location>
        <begin position="65"/>
        <end position="95"/>
    </location>
</feature>
<gene>
    <name evidence="2" type="ORF">GQF02_00110</name>
</gene>
<sequence length="114" mass="13182">MMDYEVVGTGDRRLNNLALLVYAIQAISLFTGLPMLVGLVINYLKMPDVRGTLYESHFRWQIRTFWWMLLWTIVGGALTWILVGFAILGIAWLWFVYRIVRGFITLNDGKAILL</sequence>
<organism evidence="2 3">
    <name type="scientific">Craterilacuibacter sinensis</name>
    <dbReference type="NCBI Taxonomy" id="2686017"/>
    <lineage>
        <taxon>Bacteria</taxon>
        <taxon>Pseudomonadati</taxon>
        <taxon>Pseudomonadota</taxon>
        <taxon>Betaproteobacteria</taxon>
        <taxon>Neisseriales</taxon>
        <taxon>Neisseriaceae</taxon>
        <taxon>Craterilacuibacter</taxon>
    </lineage>
</organism>
<keyword evidence="1" id="KW-0472">Membrane</keyword>
<dbReference type="AlphaFoldDB" id="A0A845BH08"/>
<name>A0A845BH08_9NEIS</name>
<dbReference type="Proteomes" id="UP000467214">
    <property type="component" value="Unassembled WGS sequence"/>
</dbReference>
<protein>
    <recommendedName>
        <fullName evidence="4">Transmembrane protein</fullName>
    </recommendedName>
</protein>